<evidence type="ECO:0000313" key="2">
    <source>
        <dbReference type="EMBL" id="KAK7298814.1"/>
    </source>
</evidence>
<gene>
    <name evidence="2" type="ORF">VNO77_46358</name>
</gene>
<feature type="compositionally biased region" description="Polar residues" evidence="1">
    <location>
        <begin position="222"/>
        <end position="234"/>
    </location>
</feature>
<feature type="compositionally biased region" description="Basic and acidic residues" evidence="1">
    <location>
        <begin position="22"/>
        <end position="34"/>
    </location>
</feature>
<organism evidence="2 3">
    <name type="scientific">Canavalia gladiata</name>
    <name type="common">Sword bean</name>
    <name type="synonym">Dolichos gladiatus</name>
    <dbReference type="NCBI Taxonomy" id="3824"/>
    <lineage>
        <taxon>Eukaryota</taxon>
        <taxon>Viridiplantae</taxon>
        <taxon>Streptophyta</taxon>
        <taxon>Embryophyta</taxon>
        <taxon>Tracheophyta</taxon>
        <taxon>Spermatophyta</taxon>
        <taxon>Magnoliopsida</taxon>
        <taxon>eudicotyledons</taxon>
        <taxon>Gunneridae</taxon>
        <taxon>Pentapetalae</taxon>
        <taxon>rosids</taxon>
        <taxon>fabids</taxon>
        <taxon>Fabales</taxon>
        <taxon>Fabaceae</taxon>
        <taxon>Papilionoideae</taxon>
        <taxon>50 kb inversion clade</taxon>
        <taxon>NPAAA clade</taxon>
        <taxon>indigoferoid/millettioid clade</taxon>
        <taxon>Phaseoleae</taxon>
        <taxon>Canavalia</taxon>
    </lineage>
</organism>
<feature type="region of interest" description="Disordered" evidence="1">
    <location>
        <begin position="208"/>
        <end position="234"/>
    </location>
</feature>
<name>A0AAN9JIF7_CANGL</name>
<reference evidence="2 3" key="1">
    <citation type="submission" date="2024-01" db="EMBL/GenBank/DDBJ databases">
        <title>The genomes of 5 underutilized Papilionoideae crops provide insights into root nodulation and disease resistanc.</title>
        <authorList>
            <person name="Jiang F."/>
        </authorList>
    </citation>
    <scope>NUCLEOTIDE SEQUENCE [LARGE SCALE GENOMIC DNA]</scope>
    <source>
        <strain evidence="2">LVBAO_FW01</strain>
        <tissue evidence="2">Leaves</tissue>
    </source>
</reference>
<sequence>MRLGRTPRVGSRAPGHYYHGYYRPEPKEGKERTKARSSLAIHSEGGWGSTSFMTHGPSVLLGRSFRTRWLQSRTGGSSPRRSPGTSKCHSLILEQVREYCEKGKGRLSVHFPEMEEIYSSVAENIMSRDLEISAEIYIETLRGWVEEIKENPNPLKSLIREHLIGNERRSGGTCGTTYWITPVRHEAADAESAPMPLAMPCLVPRHGGGPVARHEHRAKGRLSNSSEPPYLTTT</sequence>
<accession>A0AAN9JIF7</accession>
<dbReference type="Proteomes" id="UP001367508">
    <property type="component" value="Unassembled WGS sequence"/>
</dbReference>
<feature type="region of interest" description="Disordered" evidence="1">
    <location>
        <begin position="1"/>
        <end position="40"/>
    </location>
</feature>
<protein>
    <submittedName>
        <fullName evidence="2">Uncharacterized protein</fullName>
    </submittedName>
</protein>
<dbReference type="EMBL" id="JAYMYQ010000024">
    <property type="protein sequence ID" value="KAK7298814.1"/>
    <property type="molecule type" value="Genomic_DNA"/>
</dbReference>
<dbReference type="AlphaFoldDB" id="A0AAN9JIF7"/>
<keyword evidence="3" id="KW-1185">Reference proteome</keyword>
<evidence type="ECO:0000313" key="3">
    <source>
        <dbReference type="Proteomes" id="UP001367508"/>
    </source>
</evidence>
<comment type="caution">
    <text evidence="2">The sequence shown here is derived from an EMBL/GenBank/DDBJ whole genome shotgun (WGS) entry which is preliminary data.</text>
</comment>
<evidence type="ECO:0000256" key="1">
    <source>
        <dbReference type="SAM" id="MobiDB-lite"/>
    </source>
</evidence>
<proteinExistence type="predicted"/>